<dbReference type="InterPro" id="IPR006373">
    <property type="entry name" value="VSA_Rifin"/>
</dbReference>
<organism evidence="2 3">
    <name type="scientific">Plasmodium falciparum MaliPS096_E11</name>
    <dbReference type="NCBI Taxonomy" id="1036727"/>
    <lineage>
        <taxon>Eukaryota</taxon>
        <taxon>Sar</taxon>
        <taxon>Alveolata</taxon>
        <taxon>Apicomplexa</taxon>
        <taxon>Aconoidasida</taxon>
        <taxon>Haemosporida</taxon>
        <taxon>Plasmodiidae</taxon>
        <taxon>Plasmodium</taxon>
        <taxon>Plasmodium (Laverania)</taxon>
    </lineage>
</organism>
<dbReference type="AlphaFoldDB" id="A0A024WW07"/>
<evidence type="ECO:0008006" key="4">
    <source>
        <dbReference type="Google" id="ProtNLM"/>
    </source>
</evidence>
<protein>
    <recommendedName>
        <fullName evidence="4">Surface antigen</fullName>
    </recommendedName>
</protein>
<dbReference type="Pfam" id="PF02009">
    <property type="entry name" value="RIFIN"/>
    <property type="match status" value="2"/>
</dbReference>
<dbReference type="NCBIfam" id="TIGR01477">
    <property type="entry name" value="RIFIN"/>
    <property type="match status" value="1"/>
</dbReference>
<dbReference type="EMBL" id="KI925516">
    <property type="protein sequence ID" value="ETW50691.1"/>
    <property type="molecule type" value="Genomic_DNA"/>
</dbReference>
<evidence type="ECO:0000313" key="3">
    <source>
        <dbReference type="Proteomes" id="UP000030699"/>
    </source>
</evidence>
<accession>A0A024WW07</accession>
<keyword evidence="1" id="KW-0812">Transmembrane</keyword>
<name>A0A024WW07_PLAFA</name>
<dbReference type="Proteomes" id="UP000030699">
    <property type="component" value="Unassembled WGS sequence"/>
</dbReference>
<evidence type="ECO:0000313" key="2">
    <source>
        <dbReference type="EMBL" id="ETW50691.1"/>
    </source>
</evidence>
<keyword evidence="1" id="KW-0472">Membrane</keyword>
<reference evidence="2 3" key="1">
    <citation type="submission" date="2013-02" db="EMBL/GenBank/DDBJ databases">
        <title>The Genome Annotation of Plasmodium falciparum MaliPS096_E11.</title>
        <authorList>
            <consortium name="The Broad Institute Genome Sequencing Platform"/>
            <consortium name="The Broad Institute Genome Sequencing Center for Infectious Disease"/>
            <person name="Neafsey D."/>
            <person name="Hoffman S."/>
            <person name="Volkman S."/>
            <person name="Rosenthal P."/>
            <person name="Walker B."/>
            <person name="Young S.K."/>
            <person name="Zeng Q."/>
            <person name="Gargeya S."/>
            <person name="Fitzgerald M."/>
            <person name="Haas B."/>
            <person name="Abouelleil A."/>
            <person name="Allen A.W."/>
            <person name="Alvarado L."/>
            <person name="Arachchi H.M."/>
            <person name="Berlin A.M."/>
            <person name="Chapman S.B."/>
            <person name="Gainer-Dewar J."/>
            <person name="Goldberg J."/>
            <person name="Griggs A."/>
            <person name="Gujja S."/>
            <person name="Hansen M."/>
            <person name="Howarth C."/>
            <person name="Imamovic A."/>
            <person name="Ireland A."/>
            <person name="Larimer J."/>
            <person name="McCowan C."/>
            <person name="Murphy C."/>
            <person name="Pearson M."/>
            <person name="Poon T.W."/>
            <person name="Priest M."/>
            <person name="Roberts A."/>
            <person name="Saif S."/>
            <person name="Shea T."/>
            <person name="Sisk P."/>
            <person name="Sykes S."/>
            <person name="Wortman J."/>
            <person name="Nusbaum C."/>
            <person name="Birren B."/>
        </authorList>
    </citation>
    <scope>NUCLEOTIDE SEQUENCE [LARGE SCALE GENOMIC DNA]</scope>
    <source>
        <strain evidence="2 3">MaliPS096_E11</strain>
    </source>
</reference>
<sequence>MAQQFSTLHTDIQSDAIPTCICEKSLADKVEKGCLRCAQNLGGVAPGWGLLSGFGYVTWSQYISGIAAKAAADAGLKAGVKVGLVNAVKIVTKTLAGAGKVPTMDWEKLIIFGNFSDGVTLHAIFKNLNNVMNGHLDFGTYSQFSTVVQKLAETPRSYATQYSTEVAEVTNAVAHAKTGVLTKAGNATSSLSTGITASIIAIVVIVLIMEIQKIILKDKLEKELTEKLAALQTDIHSDAIPTCICEKSMADKVEKGCLRCGSILGAAMPEVGSIGGGLLYALNAWKPAALLAATEYALAEGAAKGLAAGNVKGVEIVLLGLNKLGIKELYPELLKSIGTRIQYYDIARIANAIITKKNEICGLTQSTANKAMCKTININFKLIPNGNQPHYPTTTGIKKGVTQVVDKAKLTANTEAAKVRTITSSKIMTEEEGVINTIYMSNQTAIIASIIAIIIIVLIMVIIYLILRYRRKKKMKKKLQYIKLLEE</sequence>
<evidence type="ECO:0000256" key="1">
    <source>
        <dbReference type="SAM" id="Phobius"/>
    </source>
</evidence>
<feature type="transmembrane region" description="Helical" evidence="1">
    <location>
        <begin position="191"/>
        <end position="209"/>
    </location>
</feature>
<feature type="transmembrane region" description="Helical" evidence="1">
    <location>
        <begin position="445"/>
        <end position="467"/>
    </location>
</feature>
<gene>
    <name evidence="2" type="ORF">PFMALIP_01270</name>
</gene>
<reference evidence="2 3" key="2">
    <citation type="submission" date="2013-02" db="EMBL/GenBank/DDBJ databases">
        <title>The Genome Sequence of Plasmodium falciparum MaliPS096_E11.</title>
        <authorList>
            <consortium name="The Broad Institute Genome Sequencing Platform"/>
            <consortium name="The Broad Institute Genome Sequencing Center for Infectious Disease"/>
            <person name="Neafsey D."/>
            <person name="Cheeseman I."/>
            <person name="Volkman S."/>
            <person name="Adams J."/>
            <person name="Walker B."/>
            <person name="Young S.K."/>
            <person name="Zeng Q."/>
            <person name="Gargeya S."/>
            <person name="Fitzgerald M."/>
            <person name="Haas B."/>
            <person name="Abouelleil A."/>
            <person name="Alvarado L."/>
            <person name="Arachchi H.M."/>
            <person name="Berlin A.M."/>
            <person name="Chapman S.B."/>
            <person name="Dewar J."/>
            <person name="Goldberg J."/>
            <person name="Griggs A."/>
            <person name="Gujja S."/>
            <person name="Hansen M."/>
            <person name="Howarth C."/>
            <person name="Imamovic A."/>
            <person name="Larimer J."/>
            <person name="McCowan C."/>
            <person name="Murphy C."/>
            <person name="Neiman D."/>
            <person name="Pearson M."/>
            <person name="Priest M."/>
            <person name="Roberts A."/>
            <person name="Saif S."/>
            <person name="Shea T."/>
            <person name="Sisk P."/>
            <person name="Sykes S."/>
            <person name="Wortman J."/>
            <person name="Nusbaum C."/>
            <person name="Birren B."/>
        </authorList>
    </citation>
    <scope>NUCLEOTIDE SEQUENCE [LARGE SCALE GENOMIC DNA]</scope>
    <source>
        <strain evidence="2 3">MaliPS096_E11</strain>
    </source>
</reference>
<proteinExistence type="predicted"/>
<keyword evidence="1" id="KW-1133">Transmembrane helix</keyword>